<keyword evidence="3" id="KW-0812">Transmembrane</keyword>
<feature type="transmembrane region" description="Helical" evidence="3">
    <location>
        <begin position="270"/>
        <end position="290"/>
    </location>
</feature>
<feature type="transmembrane region" description="Helical" evidence="3">
    <location>
        <begin position="181"/>
        <end position="200"/>
    </location>
</feature>
<dbReference type="OrthoDB" id="9809509at2"/>
<dbReference type="SUPFAM" id="SSF103481">
    <property type="entry name" value="Multidrug resistance efflux transporter EmrE"/>
    <property type="match status" value="2"/>
</dbReference>
<protein>
    <submittedName>
        <fullName evidence="5">DMT superfamily drug/metabolite transporter</fullName>
    </submittedName>
    <submittedName>
        <fullName evidence="7">Transporter, drug/metabolite exporter family protein</fullName>
    </submittedName>
</protein>
<organism evidence="7 9">
    <name type="scientific">Staphylococcus caeli</name>
    <dbReference type="NCBI Taxonomy" id="2201815"/>
    <lineage>
        <taxon>Bacteria</taxon>
        <taxon>Bacillati</taxon>
        <taxon>Bacillota</taxon>
        <taxon>Bacilli</taxon>
        <taxon>Bacillales</taxon>
        <taxon>Staphylococcaceae</taxon>
        <taxon>Staphylococcus</taxon>
    </lineage>
</organism>
<feature type="transmembrane region" description="Helical" evidence="3">
    <location>
        <begin position="40"/>
        <end position="57"/>
    </location>
</feature>
<dbReference type="RefSeq" id="WP_069995307.1">
    <property type="nucleotide sequence ID" value="NZ_FMPG01000005.1"/>
</dbReference>
<evidence type="ECO:0000259" key="4">
    <source>
        <dbReference type="Pfam" id="PF00892"/>
    </source>
</evidence>
<keyword evidence="3" id="KW-0472">Membrane</keyword>
<dbReference type="PANTHER" id="PTHR12715">
    <property type="entry name" value="TRANSPORTER, DRUG/METABOLITE EXPORTER FAMILY"/>
    <property type="match status" value="1"/>
</dbReference>
<dbReference type="Pfam" id="PF00892">
    <property type="entry name" value="EamA"/>
    <property type="match status" value="2"/>
</dbReference>
<feature type="transmembrane region" description="Helical" evidence="3">
    <location>
        <begin position="148"/>
        <end position="169"/>
    </location>
</feature>
<reference evidence="7 9" key="1">
    <citation type="submission" date="2016-09" db="EMBL/GenBank/DDBJ databases">
        <authorList>
            <consortium name="Pathogen Informatics"/>
        </authorList>
    </citation>
    <scope>NUCLEOTIDE SEQUENCE [LARGE SCALE GENOMIC DNA]</scope>
    <source>
        <strain evidence="7 9">82B</strain>
    </source>
</reference>
<feature type="transmembrane region" description="Helical" evidence="3">
    <location>
        <begin position="9"/>
        <end position="28"/>
    </location>
</feature>
<feature type="transmembrane region" description="Helical" evidence="3">
    <location>
        <begin position="247"/>
        <end position="264"/>
    </location>
</feature>
<name>A0A1D4KWN4_9STAP</name>
<evidence type="ECO:0000256" key="3">
    <source>
        <dbReference type="SAM" id="Phobius"/>
    </source>
</evidence>
<dbReference type="InterPro" id="IPR037185">
    <property type="entry name" value="EmrE-like"/>
</dbReference>
<dbReference type="GO" id="GO:0016020">
    <property type="term" value="C:membrane"/>
    <property type="evidence" value="ECO:0007669"/>
    <property type="project" value="InterPro"/>
</dbReference>
<accession>A0A1D4KWN4</accession>
<keyword evidence="3" id="KW-1133">Transmembrane helix</keyword>
<feature type="transmembrane region" description="Helical" evidence="3">
    <location>
        <begin position="125"/>
        <end position="142"/>
    </location>
</feature>
<evidence type="ECO:0000256" key="2">
    <source>
        <dbReference type="ARBA" id="ARBA00007362"/>
    </source>
</evidence>
<evidence type="ECO:0000313" key="7">
    <source>
        <dbReference type="EMBL" id="SCS97862.1"/>
    </source>
</evidence>
<dbReference type="InterPro" id="IPR000620">
    <property type="entry name" value="EamA_dom"/>
</dbReference>
<comment type="subcellular location">
    <subcellularLocation>
        <location evidence="1">Endomembrane system</location>
        <topology evidence="1">Multi-pass membrane protein</topology>
    </subcellularLocation>
</comment>
<evidence type="ECO:0000313" key="9">
    <source>
        <dbReference type="Proteomes" id="UP000095768"/>
    </source>
</evidence>
<dbReference type="EMBL" id="FMPG01000005">
    <property type="protein sequence ID" value="SCS97862.1"/>
    <property type="molecule type" value="Genomic_DNA"/>
</dbReference>
<dbReference type="EMBL" id="MH155596">
    <property type="protein sequence ID" value="AWM30167.1"/>
    <property type="molecule type" value="Genomic_DNA"/>
</dbReference>
<proteinExistence type="inferred from homology"/>
<dbReference type="PANTHER" id="PTHR12715:SF4">
    <property type="entry name" value="EAMA DOMAIN-CONTAINING PROTEIN"/>
    <property type="match status" value="1"/>
</dbReference>
<dbReference type="Proteomes" id="UP000095412">
    <property type="component" value="Unassembled WGS sequence"/>
</dbReference>
<feature type="transmembrane region" description="Helical" evidence="3">
    <location>
        <begin position="92"/>
        <end position="118"/>
    </location>
</feature>
<sequence length="297" mass="32242">MNNHKYSKSIYFAFGITIFLWASAFPVIKIALNDFKAEHLSALRLLIAAILLCILGIIKKIPLPQIKDIPFILLLGFCGFTVYHTALSIGEYYVSAGIASLIVSTTPIFSALLATYFLKERFSKLAWLGSLVAFLGVALISLGNGDKLNVFIVGIILVLLASFGESVYFAFQKKYLNKYGFIPLTIYTIIAGALFMFIFLPGSFNELQTANMTSILSVIYLGAFPTVIPYIALAYTIQKVGVADATISLYLTPAVSLVLAYFMLGEVPTLVAIIGGIITLIGVTITSANAEESVDLK</sequence>
<dbReference type="EMBL" id="FMPI01000006">
    <property type="protein sequence ID" value="SCS78187.1"/>
    <property type="molecule type" value="Genomic_DNA"/>
</dbReference>
<feature type="domain" description="EamA" evidence="4">
    <location>
        <begin position="12"/>
        <end position="141"/>
    </location>
</feature>
<feature type="domain" description="EamA" evidence="4">
    <location>
        <begin position="153"/>
        <end position="287"/>
    </location>
</feature>
<dbReference type="Proteomes" id="UP000095768">
    <property type="component" value="Unassembled WGS sequence"/>
</dbReference>
<dbReference type="AlphaFoldDB" id="A0A1D4KWN4"/>
<reference evidence="5" key="3">
    <citation type="submission" date="2018-03" db="EMBL/GenBank/DDBJ databases">
        <title>A novel mecC allotype, mecC3, in a new Staphylococcus species, Staphylococcus caeli.</title>
        <authorList>
            <person name="MacFadyen A.C."/>
            <person name="Harrison E.M."/>
            <person name="Morgan F.J.E."/>
            <person name="Parkhill J."/>
            <person name="Holmes M.A."/>
            <person name="Paterson G.K."/>
        </authorList>
    </citation>
    <scope>NUCLEOTIDE SEQUENCE</scope>
    <source>
        <strain evidence="5">82B</strain>
    </source>
</reference>
<reference evidence="6 8" key="2">
    <citation type="submission" date="2016-09" db="EMBL/GenBank/DDBJ databases">
        <authorList>
            <consortium name="Pathogen Informatics"/>
            <person name="Sun Q."/>
            <person name="Inoue M."/>
        </authorList>
    </citation>
    <scope>NUCLEOTIDE SEQUENCE [LARGE SCALE GENOMIC DNA]</scope>
    <source>
        <strain evidence="6 8">82C</strain>
    </source>
</reference>
<comment type="similarity">
    <text evidence="2">Belongs to the EamA transporter family.</text>
</comment>
<gene>
    <name evidence="7" type="primary">yedA_1</name>
    <name evidence="5" type="synonym">rarD_1</name>
    <name evidence="7" type="ORF">SAMEA2297795_01494</name>
    <name evidence="6" type="ORF">SAMEA2297796_01115</name>
    <name evidence="5" type="ORF">SCC82B_00027</name>
</gene>
<evidence type="ECO:0000313" key="8">
    <source>
        <dbReference type="Proteomes" id="UP000095412"/>
    </source>
</evidence>
<keyword evidence="8" id="KW-1185">Reference proteome</keyword>
<evidence type="ECO:0000256" key="1">
    <source>
        <dbReference type="ARBA" id="ARBA00004127"/>
    </source>
</evidence>
<accession>A0A2U8RM16</accession>
<dbReference type="InterPro" id="IPR052756">
    <property type="entry name" value="Alkyne_AA_exporter"/>
</dbReference>
<evidence type="ECO:0000313" key="5">
    <source>
        <dbReference type="EMBL" id="AWM30167.1"/>
    </source>
</evidence>
<evidence type="ECO:0000313" key="6">
    <source>
        <dbReference type="EMBL" id="SCS78187.1"/>
    </source>
</evidence>
<feature type="transmembrane region" description="Helical" evidence="3">
    <location>
        <begin position="69"/>
        <end position="86"/>
    </location>
</feature>
<feature type="transmembrane region" description="Helical" evidence="3">
    <location>
        <begin position="212"/>
        <end position="235"/>
    </location>
</feature>